<dbReference type="Gene3D" id="3.40.50.620">
    <property type="entry name" value="HUPs"/>
    <property type="match status" value="1"/>
</dbReference>
<dbReference type="Pfam" id="PF00582">
    <property type="entry name" value="Usp"/>
    <property type="match status" value="1"/>
</dbReference>
<accession>B3EPN7</accession>
<dbReference type="eggNOG" id="COG0589">
    <property type="taxonomic scope" value="Bacteria"/>
</dbReference>
<dbReference type="HOGENOM" id="CLU_049301_11_2_10"/>
<dbReference type="OrthoDB" id="9788959at2"/>
<gene>
    <name evidence="5" type="ordered locus">Cphamn1_2379</name>
</gene>
<protein>
    <submittedName>
        <fullName evidence="5">UspA domain protein</fullName>
    </submittedName>
</protein>
<dbReference type="PANTHER" id="PTHR46268:SF27">
    <property type="entry name" value="UNIVERSAL STRESS PROTEIN RV2623"/>
    <property type="match status" value="1"/>
</dbReference>
<keyword evidence="3" id="KW-0067">ATP-binding</keyword>
<sequence length="163" mass="18094">MRILAALDLSDVTDNVVSSVRKIAHASSSTVILLHVLPEEGQEIDLHPTIDPHYHPPEKYYHQPDSSEEGERVPILHDRNFKILQNISDDLNNYGVEAKVSLVHGNALQVIVEQAEKEQVDLIILGSHGHKNLYHFFVGSVCSGLVNETSVPVVIVPKALKKQ</sequence>
<dbReference type="AlphaFoldDB" id="B3EPN7"/>
<dbReference type="InterPro" id="IPR006016">
    <property type="entry name" value="UspA"/>
</dbReference>
<dbReference type="KEGG" id="cpb:Cphamn1_2379"/>
<evidence type="ECO:0000259" key="4">
    <source>
        <dbReference type="Pfam" id="PF00582"/>
    </source>
</evidence>
<reference evidence="5" key="1">
    <citation type="submission" date="2008-06" db="EMBL/GenBank/DDBJ databases">
        <title>Complete sequence of Chlorobium phaeobacteroides BS1.</title>
        <authorList>
            <consortium name="US DOE Joint Genome Institute"/>
            <person name="Lucas S."/>
            <person name="Copeland A."/>
            <person name="Lapidus A."/>
            <person name="Glavina del Rio T."/>
            <person name="Dalin E."/>
            <person name="Tice H."/>
            <person name="Bruce D."/>
            <person name="Goodwin L."/>
            <person name="Pitluck S."/>
            <person name="Schmutz J."/>
            <person name="Larimer F."/>
            <person name="Land M."/>
            <person name="Hauser L."/>
            <person name="Kyrpides N."/>
            <person name="Ovchinnikova G."/>
            <person name="Li T."/>
            <person name="Liu Z."/>
            <person name="Zhao F."/>
            <person name="Overmann J."/>
            <person name="Bryant D.A."/>
            <person name="Richardson P."/>
        </authorList>
    </citation>
    <scope>NUCLEOTIDE SEQUENCE [LARGE SCALE GENOMIC DNA]</scope>
    <source>
        <strain evidence="5">BS1</strain>
    </source>
</reference>
<evidence type="ECO:0000256" key="2">
    <source>
        <dbReference type="ARBA" id="ARBA00022741"/>
    </source>
</evidence>
<dbReference type="EMBL" id="CP001101">
    <property type="protein sequence ID" value="ACE05277.1"/>
    <property type="molecule type" value="Genomic_DNA"/>
</dbReference>
<dbReference type="GO" id="GO:0005524">
    <property type="term" value="F:ATP binding"/>
    <property type="evidence" value="ECO:0007669"/>
    <property type="project" value="UniProtKB-KW"/>
</dbReference>
<comment type="similarity">
    <text evidence="1">Belongs to the universal stress protein A family.</text>
</comment>
<organism evidence="5">
    <name type="scientific">Chlorobium phaeobacteroides (strain BS1)</name>
    <dbReference type="NCBI Taxonomy" id="331678"/>
    <lineage>
        <taxon>Bacteria</taxon>
        <taxon>Pseudomonadati</taxon>
        <taxon>Chlorobiota</taxon>
        <taxon>Chlorobiia</taxon>
        <taxon>Chlorobiales</taxon>
        <taxon>Chlorobiaceae</taxon>
        <taxon>Chlorobium/Pelodictyon group</taxon>
        <taxon>Chlorobium</taxon>
    </lineage>
</organism>
<dbReference type="PRINTS" id="PR01438">
    <property type="entry name" value="UNVRSLSTRESS"/>
</dbReference>
<evidence type="ECO:0000313" key="5">
    <source>
        <dbReference type="EMBL" id="ACE05277.1"/>
    </source>
</evidence>
<evidence type="ECO:0000256" key="1">
    <source>
        <dbReference type="ARBA" id="ARBA00008791"/>
    </source>
</evidence>
<keyword evidence="2" id="KW-0547">Nucleotide-binding</keyword>
<dbReference type="InterPro" id="IPR014729">
    <property type="entry name" value="Rossmann-like_a/b/a_fold"/>
</dbReference>
<feature type="domain" description="UspA" evidence="4">
    <location>
        <begin position="2"/>
        <end position="157"/>
    </location>
</feature>
<dbReference type="PANTHER" id="PTHR46268">
    <property type="entry name" value="STRESS RESPONSE PROTEIN NHAX"/>
    <property type="match status" value="1"/>
</dbReference>
<dbReference type="InterPro" id="IPR006015">
    <property type="entry name" value="Universal_stress_UspA"/>
</dbReference>
<dbReference type="CDD" id="cd00293">
    <property type="entry name" value="USP-like"/>
    <property type="match status" value="1"/>
</dbReference>
<evidence type="ECO:0000256" key="3">
    <source>
        <dbReference type="ARBA" id="ARBA00022840"/>
    </source>
</evidence>
<name>B3EPN7_CHLPB</name>
<proteinExistence type="inferred from homology"/>
<dbReference type="SUPFAM" id="SSF52402">
    <property type="entry name" value="Adenine nucleotide alpha hydrolases-like"/>
    <property type="match status" value="1"/>
</dbReference>